<dbReference type="GO" id="GO:0016020">
    <property type="term" value="C:membrane"/>
    <property type="evidence" value="ECO:0007669"/>
    <property type="project" value="UniProtKB-SubCell"/>
</dbReference>
<keyword evidence="9" id="KW-1185">Reference proteome</keyword>
<gene>
    <name evidence="8" type="ORF">HK097_001060</name>
</gene>
<evidence type="ECO:0000256" key="3">
    <source>
        <dbReference type="ARBA" id="ARBA00022989"/>
    </source>
</evidence>
<evidence type="ECO:0000313" key="8">
    <source>
        <dbReference type="EMBL" id="KAJ3054717.1"/>
    </source>
</evidence>
<evidence type="ECO:0000256" key="6">
    <source>
        <dbReference type="SAM" id="Phobius"/>
    </source>
</evidence>
<dbReference type="AlphaFoldDB" id="A0AAD5X6X5"/>
<feature type="transmembrane region" description="Helical" evidence="6">
    <location>
        <begin position="167"/>
        <end position="192"/>
    </location>
</feature>
<dbReference type="InterPro" id="IPR049453">
    <property type="entry name" value="Memb_transporter_dom"/>
</dbReference>
<evidence type="ECO:0000256" key="2">
    <source>
        <dbReference type="ARBA" id="ARBA00022692"/>
    </source>
</evidence>
<proteinExistence type="predicted"/>
<evidence type="ECO:0000256" key="1">
    <source>
        <dbReference type="ARBA" id="ARBA00004141"/>
    </source>
</evidence>
<organism evidence="8 9">
    <name type="scientific">Rhizophlyctis rosea</name>
    <dbReference type="NCBI Taxonomy" id="64517"/>
    <lineage>
        <taxon>Eukaryota</taxon>
        <taxon>Fungi</taxon>
        <taxon>Fungi incertae sedis</taxon>
        <taxon>Chytridiomycota</taxon>
        <taxon>Chytridiomycota incertae sedis</taxon>
        <taxon>Chytridiomycetes</taxon>
        <taxon>Rhizophlyctidales</taxon>
        <taxon>Rhizophlyctidaceae</taxon>
        <taxon>Rhizophlyctis</taxon>
    </lineage>
</organism>
<accession>A0AAD5X6X5</accession>
<name>A0AAD5X6X5_9FUNG</name>
<keyword evidence="3 6" id="KW-1133">Transmembrane helix</keyword>
<dbReference type="Proteomes" id="UP001212841">
    <property type="component" value="Unassembled WGS sequence"/>
</dbReference>
<feature type="transmembrane region" description="Helical" evidence="6">
    <location>
        <begin position="108"/>
        <end position="126"/>
    </location>
</feature>
<feature type="non-terminal residue" evidence="8">
    <location>
        <position position="532"/>
    </location>
</feature>
<evidence type="ECO:0000256" key="4">
    <source>
        <dbReference type="ARBA" id="ARBA00023136"/>
    </source>
</evidence>
<reference evidence="8" key="1">
    <citation type="submission" date="2020-05" db="EMBL/GenBank/DDBJ databases">
        <title>Phylogenomic resolution of chytrid fungi.</title>
        <authorList>
            <person name="Stajich J.E."/>
            <person name="Amses K."/>
            <person name="Simmons R."/>
            <person name="Seto K."/>
            <person name="Myers J."/>
            <person name="Bonds A."/>
            <person name="Quandt C.A."/>
            <person name="Barry K."/>
            <person name="Liu P."/>
            <person name="Grigoriev I."/>
            <person name="Longcore J.E."/>
            <person name="James T.Y."/>
        </authorList>
    </citation>
    <scope>NUCLEOTIDE SEQUENCE</scope>
    <source>
        <strain evidence="8">JEL0318</strain>
    </source>
</reference>
<evidence type="ECO:0000313" key="9">
    <source>
        <dbReference type="Proteomes" id="UP001212841"/>
    </source>
</evidence>
<feature type="domain" description="Integral membrane bound transporter" evidence="7">
    <location>
        <begin position="52"/>
        <end position="186"/>
    </location>
</feature>
<keyword evidence="2 6" id="KW-0812">Transmembrane</keyword>
<dbReference type="EMBL" id="JADGJD010000120">
    <property type="protein sequence ID" value="KAJ3054717.1"/>
    <property type="molecule type" value="Genomic_DNA"/>
</dbReference>
<evidence type="ECO:0000256" key="5">
    <source>
        <dbReference type="SAM" id="MobiDB-lite"/>
    </source>
</evidence>
<feature type="transmembrane region" description="Helical" evidence="6">
    <location>
        <begin position="75"/>
        <end position="96"/>
    </location>
</feature>
<dbReference type="Pfam" id="PF13515">
    <property type="entry name" value="FUSC_2"/>
    <property type="match status" value="1"/>
</dbReference>
<comment type="caution">
    <text evidence="8">The sequence shown here is derived from an EMBL/GenBank/DDBJ whole genome shotgun (WGS) entry which is preliminary data.</text>
</comment>
<protein>
    <recommendedName>
        <fullName evidence="7">Integral membrane bound transporter domain-containing protein</fullName>
    </recommendedName>
</protein>
<keyword evidence="4 6" id="KW-0472">Membrane</keyword>
<comment type="subcellular location">
    <subcellularLocation>
        <location evidence="1">Membrane</location>
        <topology evidence="1">Multi-pass membrane protein</topology>
    </subcellularLocation>
</comment>
<sequence>MPTLPKGQMPAWSDLRLKHRMKLNKAGAQVAMTILLAASFMLIKPVGEAWASNPVYVAMSAIVVAEPNQTASVRLFAQRLIGVTLSGAFSILILYLDSILPPQGCLHCSWKPYTVAIIIFIFFYFIVTVRETVPAQAYTSKMVDLTFLITFLAAYDDQRNGVPWDNYAPAFTRLGSVALGILLTMIGAFLFWPVRVSVVHRVITGNLFKDFSSFLYDVLREGYLHPSVRLPPDSVAIRIEDVDSDSEEDVDSPIGRDRVDSNILKEHSDRTNGVVVTDGMEVLGSQNATTAETMTRPPKKKWHPNMHQWKKKKKKVYFRNLTGSAQESDEEEDDGVLTATRFRSKIHPAAVKILRTLEKERARLEASYQVEFRAIALYGDRLVELRGLAAESRQNLETTTNPFWHAAWVDDTTALTESFPAPSEPSPPTASTPTYSYGTQPPFPGAANETDECFDLAKYVSSLCVTLMDLGDITLATTSRARAVPVGAAELCARLEVVTTEVGRARENLEAELMRIRKLINVKFEMAGAVPI</sequence>
<evidence type="ECO:0000259" key="7">
    <source>
        <dbReference type="Pfam" id="PF13515"/>
    </source>
</evidence>
<feature type="region of interest" description="Disordered" evidence="5">
    <location>
        <begin position="416"/>
        <end position="439"/>
    </location>
</feature>